<keyword evidence="12" id="KW-1185">Reference proteome</keyword>
<evidence type="ECO:0000256" key="5">
    <source>
        <dbReference type="ARBA" id="ARBA00022989"/>
    </source>
</evidence>
<dbReference type="Pfam" id="PF01105">
    <property type="entry name" value="EMP24_GP25L"/>
    <property type="match status" value="1"/>
</dbReference>
<protein>
    <recommendedName>
        <fullName evidence="10">GOLD domain-containing protein</fullName>
    </recommendedName>
</protein>
<keyword evidence="3 7" id="KW-0812">Transmembrane</keyword>
<evidence type="ECO:0000256" key="9">
    <source>
        <dbReference type="SAM" id="SignalP"/>
    </source>
</evidence>
<evidence type="ECO:0000256" key="8">
    <source>
        <dbReference type="SAM" id="Phobius"/>
    </source>
</evidence>
<reference evidence="11" key="1">
    <citation type="submission" date="2018-01" db="EMBL/GenBank/DDBJ databases">
        <authorList>
            <person name="Mao J.F."/>
        </authorList>
    </citation>
    <scope>NUCLEOTIDE SEQUENCE</scope>
    <source>
        <strain evidence="11">Huo1</strain>
        <tissue evidence="11">Leaf</tissue>
    </source>
</reference>
<comment type="caution">
    <text evidence="11">The sequence shown here is derived from an EMBL/GenBank/DDBJ whole genome shotgun (WGS) entry which is preliminary data.</text>
</comment>
<evidence type="ECO:0000256" key="3">
    <source>
        <dbReference type="ARBA" id="ARBA00022692"/>
    </source>
</evidence>
<evidence type="ECO:0000256" key="2">
    <source>
        <dbReference type="ARBA" id="ARBA00007104"/>
    </source>
</evidence>
<comment type="similarity">
    <text evidence="2 7">Belongs to the EMP24/GP25L family.</text>
</comment>
<dbReference type="Proteomes" id="UP000298416">
    <property type="component" value="Unassembled WGS sequence"/>
</dbReference>
<evidence type="ECO:0000256" key="1">
    <source>
        <dbReference type="ARBA" id="ARBA00004479"/>
    </source>
</evidence>
<gene>
    <name evidence="11" type="ORF">SASPL_113502</name>
</gene>
<evidence type="ECO:0000313" key="11">
    <source>
        <dbReference type="EMBL" id="KAG6423117.1"/>
    </source>
</evidence>
<feature type="domain" description="GOLD" evidence="10">
    <location>
        <begin position="34"/>
        <end position="133"/>
    </location>
</feature>
<keyword evidence="5 8" id="KW-1133">Transmembrane helix</keyword>
<dbReference type="EMBL" id="PNBA02000005">
    <property type="protein sequence ID" value="KAG6423117.1"/>
    <property type="molecule type" value="Genomic_DNA"/>
</dbReference>
<evidence type="ECO:0000256" key="6">
    <source>
        <dbReference type="ARBA" id="ARBA00023136"/>
    </source>
</evidence>
<accession>A0A8X8ZZJ9</accession>
<dbReference type="InterPro" id="IPR015720">
    <property type="entry name" value="Emp24-like"/>
</dbReference>
<dbReference type="AlphaFoldDB" id="A0A8X8ZZJ9"/>
<keyword evidence="6 8" id="KW-0472">Membrane</keyword>
<proteinExistence type="inferred from homology"/>
<evidence type="ECO:0000256" key="4">
    <source>
        <dbReference type="ARBA" id="ARBA00022729"/>
    </source>
</evidence>
<dbReference type="SMART" id="SM01190">
    <property type="entry name" value="EMP24_GP25L"/>
    <property type="match status" value="1"/>
</dbReference>
<evidence type="ECO:0000259" key="10">
    <source>
        <dbReference type="PROSITE" id="PS50866"/>
    </source>
</evidence>
<dbReference type="InterPro" id="IPR009038">
    <property type="entry name" value="GOLD_dom"/>
</dbReference>
<keyword evidence="4 9" id="KW-0732">Signal</keyword>
<feature type="transmembrane region" description="Helical" evidence="8">
    <location>
        <begin position="190"/>
        <end position="212"/>
    </location>
</feature>
<evidence type="ECO:0000313" key="12">
    <source>
        <dbReference type="Proteomes" id="UP000298416"/>
    </source>
</evidence>
<comment type="subcellular location">
    <subcellularLocation>
        <location evidence="1 7">Membrane</location>
        <topology evidence="1 7">Single-pass type I membrane protein</topology>
    </subcellularLocation>
</comment>
<dbReference type="PANTHER" id="PTHR22811">
    <property type="entry name" value="TRANSMEMBRANE EMP24 DOMAIN-CONTAINING PROTEIN"/>
    <property type="match status" value="1"/>
</dbReference>
<feature type="chain" id="PRO_5036466097" description="GOLD domain-containing protein" evidence="9">
    <location>
        <begin position="27"/>
        <end position="225"/>
    </location>
</feature>
<name>A0A8X8ZZJ9_SALSN</name>
<dbReference type="PROSITE" id="PS50866">
    <property type="entry name" value="GOLD"/>
    <property type="match status" value="1"/>
</dbReference>
<evidence type="ECO:0000256" key="7">
    <source>
        <dbReference type="RuleBase" id="RU003827"/>
    </source>
</evidence>
<reference evidence="11" key="2">
    <citation type="submission" date="2020-08" db="EMBL/GenBank/DDBJ databases">
        <title>Plant Genome Project.</title>
        <authorList>
            <person name="Zhang R.-G."/>
        </authorList>
    </citation>
    <scope>NUCLEOTIDE SEQUENCE</scope>
    <source>
        <strain evidence="11">Huo1</strain>
        <tissue evidence="11">Leaf</tissue>
    </source>
</reference>
<dbReference type="GO" id="GO:0016020">
    <property type="term" value="C:membrane"/>
    <property type="evidence" value="ECO:0007669"/>
    <property type="project" value="UniProtKB-SubCell"/>
</dbReference>
<feature type="signal peptide" evidence="9">
    <location>
        <begin position="1"/>
        <end position="26"/>
    </location>
</feature>
<organism evidence="11">
    <name type="scientific">Salvia splendens</name>
    <name type="common">Scarlet sage</name>
    <dbReference type="NCBI Taxonomy" id="180675"/>
    <lineage>
        <taxon>Eukaryota</taxon>
        <taxon>Viridiplantae</taxon>
        <taxon>Streptophyta</taxon>
        <taxon>Embryophyta</taxon>
        <taxon>Tracheophyta</taxon>
        <taxon>Spermatophyta</taxon>
        <taxon>Magnoliopsida</taxon>
        <taxon>eudicotyledons</taxon>
        <taxon>Gunneridae</taxon>
        <taxon>Pentapetalae</taxon>
        <taxon>asterids</taxon>
        <taxon>lamiids</taxon>
        <taxon>Lamiales</taxon>
        <taxon>Lamiaceae</taxon>
        <taxon>Nepetoideae</taxon>
        <taxon>Mentheae</taxon>
        <taxon>Salviinae</taxon>
        <taxon>Salvia</taxon>
        <taxon>Salvia subgen. Calosphace</taxon>
        <taxon>core Calosphace</taxon>
    </lineage>
</organism>
<sequence>MARGMGGEAAALLCLLMMSASWRAAALSLIVTDVECVYEYVYYKDDTVSGNFVVVDHDASWRSSNPGVDFTLKRGSIIDPELMQVTTPENSIVYSLKGSTGDKFDFKVSSGMHKFCFHNPSNSPEAVAFNIHVGHIPKQQDLAKDEHFEPVNAKIAELRESLTSVTLEQKYLKARGYHHRHTNESTRKRVIGYTVGEYVLLVALSGLQVVYIRKLFSKPVAYGRV</sequence>